<dbReference type="Pfam" id="PF13329">
    <property type="entry name" value="ATG2_CAD"/>
    <property type="match status" value="1"/>
</dbReference>
<organism evidence="13 14">
    <name type="scientific">Effrenium voratum</name>
    <dbReference type="NCBI Taxonomy" id="2562239"/>
    <lineage>
        <taxon>Eukaryota</taxon>
        <taxon>Sar</taxon>
        <taxon>Alveolata</taxon>
        <taxon>Dinophyceae</taxon>
        <taxon>Suessiales</taxon>
        <taxon>Symbiodiniaceae</taxon>
        <taxon>Effrenium</taxon>
    </lineage>
</organism>
<feature type="region of interest" description="Disordered" evidence="12">
    <location>
        <begin position="57"/>
        <end position="88"/>
    </location>
</feature>
<keyword evidence="7" id="KW-0072">Autophagy</keyword>
<evidence type="ECO:0000256" key="12">
    <source>
        <dbReference type="SAM" id="MobiDB-lite"/>
    </source>
</evidence>
<accession>A0AA36INX4</accession>
<dbReference type="PANTHER" id="PTHR13190:SF1">
    <property type="entry name" value="AUTOPHAGY-RELATED 2, ISOFORM A"/>
    <property type="match status" value="1"/>
</dbReference>
<evidence type="ECO:0000256" key="6">
    <source>
        <dbReference type="ARBA" id="ARBA00022824"/>
    </source>
</evidence>
<evidence type="ECO:0000256" key="10">
    <source>
        <dbReference type="ARBA" id="ARBA00024479"/>
    </source>
</evidence>
<reference evidence="13" key="1">
    <citation type="submission" date="2023-08" db="EMBL/GenBank/DDBJ databases">
        <authorList>
            <person name="Chen Y."/>
            <person name="Shah S."/>
            <person name="Dougan E. K."/>
            <person name="Thang M."/>
            <person name="Chan C."/>
        </authorList>
    </citation>
    <scope>NUCLEOTIDE SEQUENCE</scope>
</reference>
<evidence type="ECO:0000313" key="13">
    <source>
        <dbReference type="EMBL" id="CAJ1390164.1"/>
    </source>
</evidence>
<dbReference type="GO" id="GO:0061908">
    <property type="term" value="C:phagophore"/>
    <property type="evidence" value="ECO:0007669"/>
    <property type="project" value="TreeGrafter"/>
</dbReference>
<comment type="caution">
    <text evidence="13">The sequence shown here is derived from an EMBL/GenBank/DDBJ whole genome shotgun (WGS) entry which is preliminary data.</text>
</comment>
<evidence type="ECO:0000256" key="3">
    <source>
        <dbReference type="ARBA" id="ARBA00009714"/>
    </source>
</evidence>
<dbReference type="InterPro" id="IPR026849">
    <property type="entry name" value="ATG2"/>
</dbReference>
<comment type="similarity">
    <text evidence="3">Belongs to the ATG2 family.</text>
</comment>
<dbReference type="GO" id="GO:0061709">
    <property type="term" value="P:reticulophagy"/>
    <property type="evidence" value="ECO:0007669"/>
    <property type="project" value="TreeGrafter"/>
</dbReference>
<keyword evidence="5" id="KW-0813">Transport</keyword>
<evidence type="ECO:0000256" key="8">
    <source>
        <dbReference type="ARBA" id="ARBA00023055"/>
    </source>
</evidence>
<dbReference type="GO" id="GO:0032266">
    <property type="term" value="F:phosphatidylinositol-3-phosphate binding"/>
    <property type="evidence" value="ECO:0007669"/>
    <property type="project" value="TreeGrafter"/>
</dbReference>
<dbReference type="GO" id="GO:0061723">
    <property type="term" value="P:glycophagy"/>
    <property type="evidence" value="ECO:0007669"/>
    <property type="project" value="TreeGrafter"/>
</dbReference>
<keyword evidence="14" id="KW-1185">Reference proteome</keyword>
<evidence type="ECO:0000256" key="1">
    <source>
        <dbReference type="ARBA" id="ARBA00004406"/>
    </source>
</evidence>
<comment type="catalytic activity">
    <reaction evidence="11">
        <text>a 1,2-diacyl-sn-glycero-3-phosphoethanolamine(in) = a 1,2-diacyl-sn-glycero-3-phosphoethanolamine(out)</text>
        <dbReference type="Rhea" id="RHEA:38895"/>
        <dbReference type="ChEBI" id="CHEBI:64612"/>
    </reaction>
</comment>
<gene>
    <name evidence="13" type="ORF">EVOR1521_LOCUS15654</name>
</gene>
<dbReference type="GO" id="GO:0034045">
    <property type="term" value="C:phagophore assembly site membrane"/>
    <property type="evidence" value="ECO:0007669"/>
    <property type="project" value="UniProtKB-SubCell"/>
</dbReference>
<evidence type="ECO:0000256" key="9">
    <source>
        <dbReference type="ARBA" id="ARBA00023136"/>
    </source>
</evidence>
<dbReference type="GO" id="GO:0034727">
    <property type="term" value="P:piecemeal microautophagy of the nucleus"/>
    <property type="evidence" value="ECO:0007669"/>
    <property type="project" value="TreeGrafter"/>
</dbReference>
<dbReference type="EMBL" id="CAUJNA010002013">
    <property type="protein sequence ID" value="CAJ1390164.1"/>
    <property type="molecule type" value="Genomic_DNA"/>
</dbReference>
<comment type="subcellular location">
    <subcellularLocation>
        <location evidence="1">Endoplasmic reticulum membrane</location>
        <topology evidence="1">Peripheral membrane protein</topology>
    </subcellularLocation>
    <subcellularLocation>
        <location evidence="2">Preautophagosomal structure membrane</location>
        <topology evidence="2">Peripheral membrane protein</topology>
    </subcellularLocation>
</comment>
<dbReference type="GO" id="GO:0005789">
    <property type="term" value="C:endoplasmic reticulum membrane"/>
    <property type="evidence" value="ECO:0007669"/>
    <property type="project" value="UniProtKB-SubCell"/>
</dbReference>
<dbReference type="Proteomes" id="UP001178507">
    <property type="component" value="Unassembled WGS sequence"/>
</dbReference>
<protein>
    <recommendedName>
        <fullName evidence="4">Autophagy-related protein 2</fullName>
    </recommendedName>
</protein>
<evidence type="ECO:0000256" key="5">
    <source>
        <dbReference type="ARBA" id="ARBA00022448"/>
    </source>
</evidence>
<keyword evidence="8" id="KW-0445">Lipid transport</keyword>
<evidence type="ECO:0000256" key="7">
    <source>
        <dbReference type="ARBA" id="ARBA00023006"/>
    </source>
</evidence>
<keyword evidence="6" id="KW-0256">Endoplasmic reticulum</keyword>
<comment type="catalytic activity">
    <reaction evidence="10">
        <text>a 1,2-diacyl-sn-glycero-3-phospho-L-serine(in) = a 1,2-diacyl-sn-glycero-3-phospho-L-serine(out)</text>
        <dbReference type="Rhea" id="RHEA:38663"/>
        <dbReference type="ChEBI" id="CHEBI:57262"/>
    </reaction>
</comment>
<evidence type="ECO:0000313" key="14">
    <source>
        <dbReference type="Proteomes" id="UP001178507"/>
    </source>
</evidence>
<feature type="compositionally biased region" description="Basic and acidic residues" evidence="12">
    <location>
        <begin position="61"/>
        <end position="77"/>
    </location>
</feature>
<evidence type="ECO:0000256" key="4">
    <source>
        <dbReference type="ARBA" id="ARBA00018070"/>
    </source>
</evidence>
<name>A0AA36INX4_9DINO</name>
<proteinExistence type="inferred from homology"/>
<keyword evidence="9" id="KW-0472">Membrane</keyword>
<dbReference type="GO" id="GO:0000422">
    <property type="term" value="P:autophagy of mitochondrion"/>
    <property type="evidence" value="ECO:0007669"/>
    <property type="project" value="TreeGrafter"/>
</dbReference>
<evidence type="ECO:0000256" key="2">
    <source>
        <dbReference type="ARBA" id="ARBA00004623"/>
    </source>
</evidence>
<dbReference type="AlphaFoldDB" id="A0AA36INX4"/>
<dbReference type="PANTHER" id="PTHR13190">
    <property type="entry name" value="AUTOPHAGY-RELATED 2, ISOFORM A"/>
    <property type="match status" value="1"/>
</dbReference>
<evidence type="ECO:0000256" key="11">
    <source>
        <dbReference type="ARBA" id="ARBA00024615"/>
    </source>
</evidence>
<dbReference type="GO" id="GO:0006869">
    <property type="term" value="P:lipid transport"/>
    <property type="evidence" value="ECO:0007669"/>
    <property type="project" value="UniProtKB-KW"/>
</dbReference>
<sequence length="192" mass="20711">MVLEPLKQYRAGEDAERVSRTMLRGLVSFLRHMTIESIDLTERVLVGAQATLEYANTRMGAEPKRQPRPEPSLDAHFEGPGTGSAGDWLPVERGSANFLQPGGAAEGLQEAGSSFTQGLRTAGPFLVRPLLEIQRGAPKEQVLRSVVSGIPMCVLRPALGATAAAATAIRGVRNSVDPSHRREMVRKYRGPG</sequence>
<dbReference type="GO" id="GO:0043495">
    <property type="term" value="F:protein-membrane adaptor activity"/>
    <property type="evidence" value="ECO:0007669"/>
    <property type="project" value="TreeGrafter"/>
</dbReference>
<dbReference type="GO" id="GO:0000045">
    <property type="term" value="P:autophagosome assembly"/>
    <property type="evidence" value="ECO:0007669"/>
    <property type="project" value="TreeGrafter"/>
</dbReference>